<dbReference type="EMBL" id="MFFS01000006">
    <property type="protein sequence ID" value="OGF22958.1"/>
    <property type="molecule type" value="Genomic_DNA"/>
</dbReference>
<keyword evidence="1" id="KW-0472">Membrane</keyword>
<evidence type="ECO:0000313" key="3">
    <source>
        <dbReference type="Proteomes" id="UP000178323"/>
    </source>
</evidence>
<evidence type="ECO:0000313" key="2">
    <source>
        <dbReference type="EMBL" id="OGF22958.1"/>
    </source>
</evidence>
<reference evidence="2 3" key="1">
    <citation type="journal article" date="2016" name="Nat. Commun.">
        <title>Thousands of microbial genomes shed light on interconnected biogeochemical processes in an aquifer system.</title>
        <authorList>
            <person name="Anantharaman K."/>
            <person name="Brown C.T."/>
            <person name="Hug L.A."/>
            <person name="Sharon I."/>
            <person name="Castelle C.J."/>
            <person name="Probst A.J."/>
            <person name="Thomas B.C."/>
            <person name="Singh A."/>
            <person name="Wilkins M.J."/>
            <person name="Karaoz U."/>
            <person name="Brodie E.L."/>
            <person name="Williams K.H."/>
            <person name="Hubbard S.S."/>
            <person name="Banfield J.F."/>
        </authorList>
    </citation>
    <scope>NUCLEOTIDE SEQUENCE [LARGE SCALE GENOMIC DNA]</scope>
</reference>
<organism evidence="2 3">
    <name type="scientific">Candidatus Falkowbacteria bacterium RBG_13_39_14</name>
    <dbReference type="NCBI Taxonomy" id="1797985"/>
    <lineage>
        <taxon>Bacteria</taxon>
        <taxon>Candidatus Falkowiibacteriota</taxon>
    </lineage>
</organism>
<comment type="caution">
    <text evidence="2">The sequence shown here is derived from an EMBL/GenBank/DDBJ whole genome shotgun (WGS) entry which is preliminary data.</text>
</comment>
<evidence type="ECO:0000256" key="1">
    <source>
        <dbReference type="SAM" id="Phobius"/>
    </source>
</evidence>
<feature type="transmembrane region" description="Helical" evidence="1">
    <location>
        <begin position="39"/>
        <end position="63"/>
    </location>
</feature>
<gene>
    <name evidence="2" type="ORF">A2Y83_05035</name>
</gene>
<proteinExistence type="predicted"/>
<keyword evidence="1" id="KW-0812">Transmembrane</keyword>
<dbReference type="Proteomes" id="UP000178323">
    <property type="component" value="Unassembled WGS sequence"/>
</dbReference>
<dbReference type="AlphaFoldDB" id="A0A1F5S8A5"/>
<accession>A0A1F5S8A5</accession>
<sequence>MAANLKNSALLAKPFSFIVALILCSKVFGIEKFIIAIWVIYLLNISFIYNQYIIFLLFVKALFNLEHNFSIP</sequence>
<protein>
    <submittedName>
        <fullName evidence="2">Uncharacterized protein</fullName>
    </submittedName>
</protein>
<keyword evidence="1" id="KW-1133">Transmembrane helix</keyword>
<name>A0A1F5S8A5_9BACT</name>